<dbReference type="Gene3D" id="3.40.462.20">
    <property type="match status" value="1"/>
</dbReference>
<dbReference type="InterPro" id="IPR016166">
    <property type="entry name" value="FAD-bd_PCMH"/>
</dbReference>
<dbReference type="InterPro" id="IPR016167">
    <property type="entry name" value="FAD-bd_PCMH_sub1"/>
</dbReference>
<dbReference type="SUPFAM" id="SSF56176">
    <property type="entry name" value="FAD-binding/transporter-associated domain-like"/>
    <property type="match status" value="1"/>
</dbReference>
<name>B2TRK6_CLOBB</name>
<dbReference type="PROSITE" id="PS51387">
    <property type="entry name" value="FAD_PCMH"/>
    <property type="match status" value="1"/>
</dbReference>
<dbReference type="Gene3D" id="3.30.43.10">
    <property type="entry name" value="Uridine Diphospho-n-acetylenolpyruvylglucosamine Reductase, domain 2"/>
    <property type="match status" value="1"/>
</dbReference>
<dbReference type="Pfam" id="PF01565">
    <property type="entry name" value="FAD_binding_4"/>
    <property type="match status" value="1"/>
</dbReference>
<accession>U4PM40</accession>
<dbReference type="PANTHER" id="PTHR42973:SF39">
    <property type="entry name" value="FAD-BINDING PCMH-TYPE DOMAIN-CONTAINING PROTEIN"/>
    <property type="match status" value="1"/>
</dbReference>
<feature type="domain" description="FAD-binding PCMH-type" evidence="6">
    <location>
        <begin position="23"/>
        <end position="194"/>
    </location>
</feature>
<evidence type="ECO:0000256" key="2">
    <source>
        <dbReference type="ARBA" id="ARBA00005466"/>
    </source>
</evidence>
<keyword evidence="3" id="KW-0285">Flavoprotein</keyword>
<dbReference type="InterPro" id="IPR006094">
    <property type="entry name" value="Oxid_FAD_bind_N"/>
</dbReference>
<evidence type="ECO:0000256" key="3">
    <source>
        <dbReference type="ARBA" id="ARBA00022630"/>
    </source>
</evidence>
<keyword evidence="4" id="KW-0274">FAD</keyword>
<evidence type="ECO:0000256" key="4">
    <source>
        <dbReference type="ARBA" id="ARBA00022827"/>
    </source>
</evidence>
<keyword evidence="5" id="KW-0560">Oxidoreductase</keyword>
<dbReference type="PANTHER" id="PTHR42973">
    <property type="entry name" value="BINDING OXIDOREDUCTASE, PUTATIVE (AFU_ORTHOLOGUE AFUA_1G17690)-RELATED"/>
    <property type="match status" value="1"/>
</dbReference>
<evidence type="ECO:0000313" key="7">
    <source>
        <dbReference type="EMBL" id="ACD23528.1"/>
    </source>
</evidence>
<accession>B2TRK6</accession>
<dbReference type="HOGENOM" id="CLU_018354_10_2_9"/>
<dbReference type="InterPro" id="IPR012951">
    <property type="entry name" value="BBE"/>
</dbReference>
<dbReference type="Pfam" id="PF08031">
    <property type="entry name" value="BBE"/>
    <property type="match status" value="1"/>
</dbReference>
<organism evidence="7">
    <name type="scientific">Clostridium botulinum (strain Eklund 17B / Type B)</name>
    <dbReference type="NCBI Taxonomy" id="935198"/>
    <lineage>
        <taxon>Bacteria</taxon>
        <taxon>Bacillati</taxon>
        <taxon>Bacillota</taxon>
        <taxon>Clostridia</taxon>
        <taxon>Eubacteriales</taxon>
        <taxon>Clostridiaceae</taxon>
        <taxon>Clostridium</taxon>
    </lineage>
</organism>
<dbReference type="InterPro" id="IPR036318">
    <property type="entry name" value="FAD-bd_PCMH-like_sf"/>
</dbReference>
<dbReference type="EMBL" id="CP001056">
    <property type="protein sequence ID" value="ACD23528.1"/>
    <property type="molecule type" value="Genomic_DNA"/>
</dbReference>
<comment type="cofactor">
    <cofactor evidence="1">
        <name>FAD</name>
        <dbReference type="ChEBI" id="CHEBI:57692"/>
    </cofactor>
</comment>
<reference evidence="7" key="1">
    <citation type="submission" date="2009-06" db="EMBL/GenBank/DDBJ databases">
        <authorList>
            <consortium name="US DOE Joint Genome Institute (JGI-PGF)"/>
            <person name="Lucas S."/>
            <person name="Copeland A."/>
            <person name="Lapidus A."/>
            <person name="Glavina del Rio T."/>
            <person name="Dalin E."/>
            <person name="Tice H."/>
            <person name="Bruce D."/>
            <person name="Goodwin L."/>
            <person name="Pitluck S."/>
            <person name="Kyrpides N."/>
            <person name="Mavromatis K."/>
            <person name="Ivanova N."/>
            <person name="Saunders E."/>
            <person name="Brettin T."/>
            <person name="Detter J.C."/>
            <person name="Han C."/>
            <person name="Larimer F."/>
            <person name="Land M."/>
            <person name="Hauser L."/>
            <person name="Markowitz V."/>
            <person name="Cheng J.-F."/>
            <person name="Hugenholtz P."/>
            <person name="Woyke T."/>
            <person name="Wu D."/>
            <person name="Gronow S."/>
            <person name="Klenk H.-P."/>
            <person name="Eisen J.A."/>
        </authorList>
    </citation>
    <scope>NUCLEOTIDE SEQUENCE</scope>
    <source>
        <strain evidence="7">Eklund 17B</strain>
    </source>
</reference>
<dbReference type="Gene3D" id="3.30.465.10">
    <property type="match status" value="1"/>
</dbReference>
<dbReference type="InterPro" id="IPR016169">
    <property type="entry name" value="FAD-bd_PCMH_sub2"/>
</dbReference>
<evidence type="ECO:0000256" key="5">
    <source>
        <dbReference type="ARBA" id="ARBA00023002"/>
    </source>
</evidence>
<sequence>MIEIITPSDKNYAESRKEWNRAIEKYPKAIAYCKTYDDIKKALYIAKKNNLNIRLRSGGHNYQGFSIANNAFVIDISNLNKIEINYKLNTLTVEGGANNNQLYNFISSKGYPFPGGTCPTVGLTGFTSGGGIGFSTRYLGLGCDSLIELKLINYRGCLITANKNVNSDLFWACKGAGGGNFGIIVSMTYKLPAKIDKITFFELYYPNSEKNSQIEFLDVWQNWIQTVTKKITMTGGLYNSSSEGFYIYSRGFFYGNPDDLKTILSPFSKIKGYTLNYNYTSFLQGVNSVASSYPQYEYFKSGGRFVQNNYSYNQLNELVNIVNESRPNGSLLTAVNFYGLGGKVKEISKYDTAFYYRDSNYILLVQSVFENNLYKHENFSWVNEKYNYLYSITNGSYVNFPFSPLADYLYDYFGNNVQKLKYVKQKYDPFNVFNFEQGIK</sequence>
<dbReference type="PROSITE" id="PS00862">
    <property type="entry name" value="OX2_COVAL_FAD"/>
    <property type="match status" value="1"/>
</dbReference>
<evidence type="ECO:0000259" key="6">
    <source>
        <dbReference type="PROSITE" id="PS51387"/>
    </source>
</evidence>
<dbReference type="InterPro" id="IPR050416">
    <property type="entry name" value="FAD-linked_Oxidoreductase"/>
</dbReference>
<evidence type="ECO:0000256" key="1">
    <source>
        <dbReference type="ARBA" id="ARBA00001974"/>
    </source>
</evidence>
<dbReference type="GO" id="GO:0016491">
    <property type="term" value="F:oxidoreductase activity"/>
    <property type="evidence" value="ECO:0007669"/>
    <property type="project" value="UniProtKB-KW"/>
</dbReference>
<dbReference type="AlphaFoldDB" id="B2TRK6"/>
<dbReference type="KEGG" id="cbk:CLL_A2376"/>
<dbReference type="InterPro" id="IPR006093">
    <property type="entry name" value="Oxy_OxRdtase_FAD_BS"/>
</dbReference>
<proteinExistence type="inferred from homology"/>
<comment type="similarity">
    <text evidence="2">Belongs to the oxygen-dependent FAD-linked oxidoreductase family.</text>
</comment>
<reference evidence="7" key="2">
    <citation type="submission" date="2009-08" db="EMBL/GenBank/DDBJ databases">
        <authorList>
            <person name="Shrivastava S."/>
            <person name="Brinkac L.M."/>
            <person name="Dodson R.J."/>
            <person name="Harkins D.M."/>
            <person name="Durkin A.S."/>
            <person name="Sutton G."/>
        </authorList>
    </citation>
    <scope>NUCLEOTIDE SEQUENCE</scope>
    <source>
        <strain evidence="7">Eklund 17B</strain>
    </source>
</reference>
<dbReference type="GO" id="GO:0071949">
    <property type="term" value="F:FAD binding"/>
    <property type="evidence" value="ECO:0007669"/>
    <property type="project" value="InterPro"/>
</dbReference>
<gene>
    <name evidence="7" type="ordered locus">CLL_A2376</name>
</gene>
<protein>
    <submittedName>
        <fullName evidence="7">FAD binding protein</fullName>
    </submittedName>
</protein>
<dbReference type="PATRIC" id="fig|935198.13.peg.2333"/>